<dbReference type="AlphaFoldDB" id="A0A8X6N3M7"/>
<dbReference type="EMBL" id="BMAW01053771">
    <property type="protein sequence ID" value="GFS92884.1"/>
    <property type="molecule type" value="Genomic_DNA"/>
</dbReference>
<comment type="caution">
    <text evidence="1">The sequence shown here is derived from an EMBL/GenBank/DDBJ whole genome shotgun (WGS) entry which is preliminary data.</text>
</comment>
<protein>
    <submittedName>
        <fullName evidence="1">Uncharacterized protein</fullName>
    </submittedName>
</protein>
<reference evidence="1" key="1">
    <citation type="submission" date="2020-08" db="EMBL/GenBank/DDBJ databases">
        <title>Multicomponent nature underlies the extraordinary mechanical properties of spider dragline silk.</title>
        <authorList>
            <person name="Kono N."/>
            <person name="Nakamura H."/>
            <person name="Mori M."/>
            <person name="Yoshida Y."/>
            <person name="Ohtoshi R."/>
            <person name="Malay A.D."/>
            <person name="Moran D.A.P."/>
            <person name="Tomita M."/>
            <person name="Numata K."/>
            <person name="Arakawa K."/>
        </authorList>
    </citation>
    <scope>NUCLEOTIDE SEQUENCE</scope>
</reference>
<evidence type="ECO:0000313" key="2">
    <source>
        <dbReference type="Proteomes" id="UP000887013"/>
    </source>
</evidence>
<name>A0A8X6N3M7_NEPPI</name>
<dbReference type="Proteomes" id="UP000887013">
    <property type="component" value="Unassembled WGS sequence"/>
</dbReference>
<sequence>MTKIYPRIYSCLVCNKWDDSRLKAKLTNNLKRDIPESYIKCYPGVPEQYSEYVSNRESLPKQLLFDMVLKWLMVEKLGELEPRKEMKKLIGVYY</sequence>
<accession>A0A8X6N3M7</accession>
<proteinExistence type="predicted"/>
<evidence type="ECO:0000313" key="1">
    <source>
        <dbReference type="EMBL" id="GFS92884.1"/>
    </source>
</evidence>
<keyword evidence="2" id="KW-1185">Reference proteome</keyword>
<gene>
    <name evidence="1" type="ORF">NPIL_127091</name>
</gene>
<organism evidence="1 2">
    <name type="scientific">Nephila pilipes</name>
    <name type="common">Giant wood spider</name>
    <name type="synonym">Nephila maculata</name>
    <dbReference type="NCBI Taxonomy" id="299642"/>
    <lineage>
        <taxon>Eukaryota</taxon>
        <taxon>Metazoa</taxon>
        <taxon>Ecdysozoa</taxon>
        <taxon>Arthropoda</taxon>
        <taxon>Chelicerata</taxon>
        <taxon>Arachnida</taxon>
        <taxon>Araneae</taxon>
        <taxon>Araneomorphae</taxon>
        <taxon>Entelegynae</taxon>
        <taxon>Araneoidea</taxon>
        <taxon>Nephilidae</taxon>
        <taxon>Nephila</taxon>
    </lineage>
</organism>